<protein>
    <submittedName>
        <fullName evidence="6">Uncharacterized protein</fullName>
    </submittedName>
</protein>
<name>A0AAW1LI08_SAPOF</name>
<sequence>MKKSLLFSLILCFHFWSSSIAECNDDYKKTENSQVKLFVFGDSYADTGNWNNSATSSWNVPYGMTYPGKPTGRFSDGRILTDYIASYLEIETPIPYEQWNLLSSVDKSEKQKFGMNYAYGGTGVFNTDVSRPNMTSQIDILERLITQSKVYTKPDFLSSIALVSIGGNDYSYYLKHPSNLTVSQFTKMIINQFTMNLERIQSLGIQKIGVTKMGTIGCLPAVTSLSEYKSCTQGLNAVAASHNILLQQSVDLLNKKTKDATFFTLDLYNAFMTSLQSGTSKHESILKPCCEGVTANYECGNVEGNVAKYTVCEKPGSAFFWDKVHPAQNGWYQVYVAIQPTLKTILNTTP</sequence>
<dbReference type="Pfam" id="PF00657">
    <property type="entry name" value="Lipase_GDSL"/>
    <property type="match status" value="1"/>
</dbReference>
<dbReference type="GO" id="GO:0016042">
    <property type="term" value="P:lipid catabolic process"/>
    <property type="evidence" value="ECO:0007669"/>
    <property type="project" value="UniProtKB-KW"/>
</dbReference>
<evidence type="ECO:0000256" key="2">
    <source>
        <dbReference type="ARBA" id="ARBA00022801"/>
    </source>
</evidence>
<proteinExistence type="inferred from homology"/>
<evidence type="ECO:0000256" key="4">
    <source>
        <dbReference type="ARBA" id="ARBA00023098"/>
    </source>
</evidence>
<dbReference type="PANTHER" id="PTHR46020:SF4">
    <property type="entry name" value="OS04G0650200 PROTEIN"/>
    <property type="match status" value="1"/>
</dbReference>
<dbReference type="EMBL" id="JBDFQZ010000004">
    <property type="protein sequence ID" value="KAK9733267.1"/>
    <property type="molecule type" value="Genomic_DNA"/>
</dbReference>
<reference evidence="6" key="1">
    <citation type="submission" date="2024-03" db="EMBL/GenBank/DDBJ databases">
        <title>WGS assembly of Saponaria officinalis var. Norfolk2.</title>
        <authorList>
            <person name="Jenkins J."/>
            <person name="Shu S."/>
            <person name="Grimwood J."/>
            <person name="Barry K."/>
            <person name="Goodstein D."/>
            <person name="Schmutz J."/>
            <person name="Leebens-Mack J."/>
            <person name="Osbourn A."/>
        </authorList>
    </citation>
    <scope>NUCLEOTIDE SEQUENCE [LARGE SCALE GENOMIC DNA]</scope>
    <source>
        <strain evidence="6">JIC</strain>
    </source>
</reference>
<dbReference type="GO" id="GO:0016788">
    <property type="term" value="F:hydrolase activity, acting on ester bonds"/>
    <property type="evidence" value="ECO:0007669"/>
    <property type="project" value="InterPro"/>
</dbReference>
<gene>
    <name evidence="6" type="ORF">RND81_04G055700</name>
</gene>
<feature type="chain" id="PRO_5043743856" evidence="5">
    <location>
        <begin position="22"/>
        <end position="350"/>
    </location>
</feature>
<evidence type="ECO:0000256" key="5">
    <source>
        <dbReference type="SAM" id="SignalP"/>
    </source>
</evidence>
<dbReference type="PANTHER" id="PTHR46020">
    <property type="entry name" value="OSJNBB0059K02.9 PROTEIN"/>
    <property type="match status" value="1"/>
</dbReference>
<dbReference type="SUPFAM" id="SSF52266">
    <property type="entry name" value="SGNH hydrolase"/>
    <property type="match status" value="1"/>
</dbReference>
<evidence type="ECO:0000256" key="3">
    <source>
        <dbReference type="ARBA" id="ARBA00022963"/>
    </source>
</evidence>
<dbReference type="InterPro" id="IPR036514">
    <property type="entry name" value="SGNH_hydro_sf"/>
</dbReference>
<comment type="similarity">
    <text evidence="1">Belongs to the 'GDSL' lipolytic enzyme family.</text>
</comment>
<dbReference type="InterPro" id="IPR001087">
    <property type="entry name" value="GDSL"/>
</dbReference>
<evidence type="ECO:0000313" key="6">
    <source>
        <dbReference type="EMBL" id="KAK9733267.1"/>
    </source>
</evidence>
<feature type="signal peptide" evidence="5">
    <location>
        <begin position="1"/>
        <end position="21"/>
    </location>
</feature>
<evidence type="ECO:0000256" key="1">
    <source>
        <dbReference type="ARBA" id="ARBA00008668"/>
    </source>
</evidence>
<accession>A0AAW1LI08</accession>
<dbReference type="Gene3D" id="3.40.50.1110">
    <property type="entry name" value="SGNH hydrolase"/>
    <property type="match status" value="1"/>
</dbReference>
<keyword evidence="3" id="KW-0442">Lipid degradation</keyword>
<keyword evidence="2" id="KW-0378">Hydrolase</keyword>
<dbReference type="AlphaFoldDB" id="A0AAW1LI08"/>
<dbReference type="Proteomes" id="UP001443914">
    <property type="component" value="Unassembled WGS sequence"/>
</dbReference>
<comment type="caution">
    <text evidence="6">The sequence shown here is derived from an EMBL/GenBank/DDBJ whole genome shotgun (WGS) entry which is preliminary data.</text>
</comment>
<keyword evidence="7" id="KW-1185">Reference proteome</keyword>
<keyword evidence="4" id="KW-0443">Lipid metabolism</keyword>
<organism evidence="6 7">
    <name type="scientific">Saponaria officinalis</name>
    <name type="common">Common soapwort</name>
    <name type="synonym">Lychnis saponaria</name>
    <dbReference type="NCBI Taxonomy" id="3572"/>
    <lineage>
        <taxon>Eukaryota</taxon>
        <taxon>Viridiplantae</taxon>
        <taxon>Streptophyta</taxon>
        <taxon>Embryophyta</taxon>
        <taxon>Tracheophyta</taxon>
        <taxon>Spermatophyta</taxon>
        <taxon>Magnoliopsida</taxon>
        <taxon>eudicotyledons</taxon>
        <taxon>Gunneridae</taxon>
        <taxon>Pentapetalae</taxon>
        <taxon>Caryophyllales</taxon>
        <taxon>Caryophyllaceae</taxon>
        <taxon>Caryophylleae</taxon>
        <taxon>Saponaria</taxon>
    </lineage>
</organism>
<keyword evidence="5" id="KW-0732">Signal</keyword>
<evidence type="ECO:0000313" key="7">
    <source>
        <dbReference type="Proteomes" id="UP001443914"/>
    </source>
</evidence>